<dbReference type="InterPro" id="IPR008942">
    <property type="entry name" value="ENTH_VHS"/>
</dbReference>
<dbReference type="Proteomes" id="UP001651158">
    <property type="component" value="Unassembled WGS sequence"/>
</dbReference>
<protein>
    <submittedName>
        <fullName evidence="2">Epsin-2</fullName>
    </submittedName>
</protein>
<dbReference type="PANTHER" id="PTHR12276:SF115">
    <property type="entry name" value="FI19443P1"/>
    <property type="match status" value="1"/>
</dbReference>
<dbReference type="Pfam" id="PF01417">
    <property type="entry name" value="ENTH"/>
    <property type="match status" value="1"/>
</dbReference>
<evidence type="ECO:0000313" key="3">
    <source>
        <dbReference type="Proteomes" id="UP001651158"/>
    </source>
</evidence>
<keyword evidence="3" id="KW-1185">Reference proteome</keyword>
<dbReference type="SUPFAM" id="SSF48464">
    <property type="entry name" value="ENTH/VHS domain"/>
    <property type="match status" value="1"/>
</dbReference>
<organism evidence="2 3">
    <name type="scientific">Taenia crassiceps</name>
    <dbReference type="NCBI Taxonomy" id="6207"/>
    <lineage>
        <taxon>Eukaryota</taxon>
        <taxon>Metazoa</taxon>
        <taxon>Spiralia</taxon>
        <taxon>Lophotrochozoa</taxon>
        <taxon>Platyhelminthes</taxon>
        <taxon>Cestoda</taxon>
        <taxon>Eucestoda</taxon>
        <taxon>Cyclophyllidea</taxon>
        <taxon>Taeniidae</taxon>
        <taxon>Taenia</taxon>
    </lineage>
</organism>
<evidence type="ECO:0000259" key="1">
    <source>
        <dbReference type="PROSITE" id="PS50942"/>
    </source>
</evidence>
<name>A0ABR4QB09_9CEST</name>
<dbReference type="PROSITE" id="PS50942">
    <property type="entry name" value="ENTH"/>
    <property type="match status" value="1"/>
</dbReference>
<comment type="caution">
    <text evidence="2">The sequence shown here is derived from an EMBL/GenBank/DDBJ whole genome shotgun (WGS) entry which is preliminary data.</text>
</comment>
<dbReference type="InterPro" id="IPR013809">
    <property type="entry name" value="ENTH"/>
</dbReference>
<dbReference type="CDD" id="cd03571">
    <property type="entry name" value="ENTH"/>
    <property type="match status" value="1"/>
</dbReference>
<accession>A0ABR4QB09</accession>
<evidence type="ECO:0000313" key="2">
    <source>
        <dbReference type="EMBL" id="KAL5106523.1"/>
    </source>
</evidence>
<reference evidence="2 3" key="1">
    <citation type="journal article" date="2022" name="Front. Cell. Infect. Microbiol.">
        <title>The Genomes of Two Strains of Taenia crassiceps the Animal Model for the Study of Human Cysticercosis.</title>
        <authorList>
            <person name="Bobes R.J."/>
            <person name="Estrada K."/>
            <person name="Rios-Valencia D.G."/>
            <person name="Calderon-Gallegos A."/>
            <person name="de la Torre P."/>
            <person name="Carrero J.C."/>
            <person name="Sanchez-Flores A."/>
            <person name="Laclette J.P."/>
        </authorList>
    </citation>
    <scope>NUCLEOTIDE SEQUENCE [LARGE SCALE GENOMIC DNA]</scope>
    <source>
        <strain evidence="2">WFUcys</strain>
    </source>
</reference>
<feature type="domain" description="ENTH" evidence="1">
    <location>
        <begin position="9"/>
        <end position="141"/>
    </location>
</feature>
<gene>
    <name evidence="2" type="ORF">TcWFU_000541</name>
</gene>
<dbReference type="PANTHER" id="PTHR12276">
    <property type="entry name" value="EPSIN/ENT-RELATED"/>
    <property type="match status" value="1"/>
</dbReference>
<sequence>MPIRRRIKNSVGHYSRAELLVREATSNDSSMPSPELLLQIADMTIKPSLYADTVGMIWKRLNDKCKNWRHIYKALVVIEACLQYGSLRFIKECRSQLPQILTLCDFVYSYDQNSNAGFLIREKSQRVAALLKDESLLKQERQTVRASRSKDRDNNLDCRLRSRSVYNPSDEYVARTEAEEREHIRMAMALSLQNSFDNSASKSDLDTKPTLLESAQKSNSTKCEDLLCLDDEPTKSGKFNSWLEMRFKRFSSLSVSDLCTPSSSLTDPAPPAVDKLSMDSSKIPLLNASMGSQKSDTLADLNGLDFDPLNRTTPANRSPLDNFGGDLVPGKTLPPLSSSTLHVHKTSADEYFESLARERAPAVPAATLGAPAVPAIGNALVAAKSSTATEKTDSQLSSMLGNHRDLVDLDNICSIQKPPPPKAGNIFGNSNVNANDITPIASMGKPSFDWETGMSLPTVQQSFLGLMNQPAPLGSQQLAKYDPTWHTLAGQAQVTDIITSAPTANRFSFAGTNPFL</sequence>
<dbReference type="SMART" id="SM00273">
    <property type="entry name" value="ENTH"/>
    <property type="match status" value="1"/>
</dbReference>
<proteinExistence type="predicted"/>
<dbReference type="EMBL" id="JAKROA010000005">
    <property type="protein sequence ID" value="KAL5106523.1"/>
    <property type="molecule type" value="Genomic_DNA"/>
</dbReference>
<dbReference type="Gene3D" id="1.25.40.90">
    <property type="match status" value="1"/>
</dbReference>